<evidence type="ECO:0000313" key="5">
    <source>
        <dbReference type="Proteomes" id="UP001379533"/>
    </source>
</evidence>
<dbReference type="EMBL" id="CP089982">
    <property type="protein sequence ID" value="WXA97579.1"/>
    <property type="molecule type" value="Genomic_DNA"/>
</dbReference>
<evidence type="ECO:0000313" key="4">
    <source>
        <dbReference type="EMBL" id="WXA97579.1"/>
    </source>
</evidence>
<feature type="signal peptide" evidence="3">
    <location>
        <begin position="1"/>
        <end position="20"/>
    </location>
</feature>
<feature type="chain" id="PRO_5046331683" evidence="3">
    <location>
        <begin position="21"/>
        <end position="373"/>
    </location>
</feature>
<dbReference type="RefSeq" id="WP_394848201.1">
    <property type="nucleotide sequence ID" value="NZ_CP089982.1"/>
</dbReference>
<organism evidence="4 5">
    <name type="scientific">Pendulispora brunnea</name>
    <dbReference type="NCBI Taxonomy" id="2905690"/>
    <lineage>
        <taxon>Bacteria</taxon>
        <taxon>Pseudomonadati</taxon>
        <taxon>Myxococcota</taxon>
        <taxon>Myxococcia</taxon>
        <taxon>Myxococcales</taxon>
        <taxon>Sorangiineae</taxon>
        <taxon>Pendulisporaceae</taxon>
        <taxon>Pendulispora</taxon>
    </lineage>
</organism>
<protein>
    <submittedName>
        <fullName evidence="4">Uncharacterized protein</fullName>
    </submittedName>
</protein>
<reference evidence="4 5" key="1">
    <citation type="submission" date="2021-12" db="EMBL/GenBank/DDBJ databases">
        <title>Discovery of the Pendulisporaceae a myxobacterial family with distinct sporulation behavior and unique specialized metabolism.</title>
        <authorList>
            <person name="Garcia R."/>
            <person name="Popoff A."/>
            <person name="Bader C.D."/>
            <person name="Loehr J."/>
            <person name="Walesch S."/>
            <person name="Walt C."/>
            <person name="Boldt J."/>
            <person name="Bunk B."/>
            <person name="Haeckl F.J.F.P.J."/>
            <person name="Gunesch A.P."/>
            <person name="Birkelbach J."/>
            <person name="Nuebel U."/>
            <person name="Pietschmann T."/>
            <person name="Bach T."/>
            <person name="Mueller R."/>
        </authorList>
    </citation>
    <scope>NUCLEOTIDE SEQUENCE [LARGE SCALE GENOMIC DNA]</scope>
    <source>
        <strain evidence="4 5">MSr12523</strain>
    </source>
</reference>
<evidence type="ECO:0000256" key="1">
    <source>
        <dbReference type="ARBA" id="ARBA00022441"/>
    </source>
</evidence>
<dbReference type="PANTHER" id="PTHR46260">
    <property type="entry name" value="RING-TYPE DOMAIN-CONTAINING PROTEIN"/>
    <property type="match status" value="1"/>
</dbReference>
<sequence>MRQWSFALSFACIAAFSVHCSLTSSPGDYSSEYLTPQIAAAPSHVLVVAGQRDALSGELGDIPTGDAWTARLRADGSIVGWTAVPSAPVLQNSRATLLLNGNLYVPGVRSRKAADDVQFHVGIGLIPLANESLGSSWNVTFADLSQNGDSGLLFLPQGVLSVGGFDSQTTLSYLDDVWFSAFDEAQKTFSPRADVGLKTVKKRGHPTVVAYKNFVYVMGGDSPQDTKSASVEFSVLTDKLSPFTETTAMQNPATGQPHRIENFTVCTGEGTIYVIGGRPVGSPTDVVLMSRIDEANGQLGPWQAMNKLPAARAGAGCFIAHEKLYVLGGLGTSERATSVFWAPIRPDGTLGPWDAQSSAPLPAARSQIAATAY</sequence>
<keyword evidence="1" id="KW-0880">Kelch repeat</keyword>
<keyword evidence="2" id="KW-0677">Repeat</keyword>
<accession>A0ABZ2KHP8</accession>
<dbReference type="InterPro" id="IPR051746">
    <property type="entry name" value="Kelch_domain_containing_8"/>
</dbReference>
<dbReference type="Proteomes" id="UP001379533">
    <property type="component" value="Chromosome"/>
</dbReference>
<proteinExistence type="predicted"/>
<evidence type="ECO:0000256" key="2">
    <source>
        <dbReference type="ARBA" id="ARBA00022737"/>
    </source>
</evidence>
<keyword evidence="3" id="KW-0732">Signal</keyword>
<evidence type="ECO:0000256" key="3">
    <source>
        <dbReference type="SAM" id="SignalP"/>
    </source>
</evidence>
<dbReference type="InterPro" id="IPR015915">
    <property type="entry name" value="Kelch-typ_b-propeller"/>
</dbReference>
<gene>
    <name evidence="4" type="ORF">LZC95_12130</name>
</gene>
<dbReference type="Gene3D" id="2.120.10.80">
    <property type="entry name" value="Kelch-type beta propeller"/>
    <property type="match status" value="2"/>
</dbReference>
<keyword evidence="5" id="KW-1185">Reference proteome</keyword>
<dbReference type="PANTHER" id="PTHR46260:SF3">
    <property type="entry name" value="RING-TYPE DOMAIN-CONTAINING PROTEIN"/>
    <property type="match status" value="1"/>
</dbReference>
<dbReference type="SUPFAM" id="SSF117281">
    <property type="entry name" value="Kelch motif"/>
    <property type="match status" value="1"/>
</dbReference>
<name>A0ABZ2KHP8_9BACT</name>